<dbReference type="GO" id="GO:0003677">
    <property type="term" value="F:DNA binding"/>
    <property type="evidence" value="ECO:0007669"/>
    <property type="project" value="InterPro"/>
</dbReference>
<dbReference type="PROSITE" id="PS50043">
    <property type="entry name" value="HTH_LUXR_2"/>
    <property type="match status" value="1"/>
</dbReference>
<dbReference type="SUPFAM" id="SSF46785">
    <property type="entry name" value="Winged helix' DNA-binding domain"/>
    <property type="match status" value="1"/>
</dbReference>
<dbReference type="InterPro" id="IPR051797">
    <property type="entry name" value="TrmB-like"/>
</dbReference>
<proteinExistence type="predicted"/>
<dbReference type="InterPro" id="IPR016032">
    <property type="entry name" value="Sig_transdc_resp-reg_C-effctor"/>
</dbReference>
<dbReference type="AlphaFoldDB" id="A0A0N9I725"/>
<dbReference type="RefSeq" id="WP_054293868.1">
    <property type="nucleotide sequence ID" value="NZ_CP012752.1"/>
</dbReference>
<dbReference type="OrthoDB" id="5932488at2"/>
<keyword evidence="3" id="KW-1185">Reference proteome</keyword>
<dbReference type="Proteomes" id="UP000063699">
    <property type="component" value="Chromosome"/>
</dbReference>
<feature type="domain" description="HTH luxR-type" evidence="1">
    <location>
        <begin position="252"/>
        <end position="317"/>
    </location>
</feature>
<protein>
    <submittedName>
        <fullName evidence="2">TrmB family transcriptional regulator</fullName>
    </submittedName>
</protein>
<evidence type="ECO:0000313" key="3">
    <source>
        <dbReference type="Proteomes" id="UP000063699"/>
    </source>
</evidence>
<dbReference type="InterPro" id="IPR000792">
    <property type="entry name" value="Tscrpt_reg_LuxR_C"/>
</dbReference>
<dbReference type="GO" id="GO:0006355">
    <property type="term" value="P:regulation of DNA-templated transcription"/>
    <property type="evidence" value="ECO:0007669"/>
    <property type="project" value="InterPro"/>
</dbReference>
<dbReference type="SUPFAM" id="SSF46894">
    <property type="entry name" value="C-terminal effector domain of the bipartite response regulators"/>
    <property type="match status" value="1"/>
</dbReference>
<dbReference type="InterPro" id="IPR002831">
    <property type="entry name" value="Tscrpt_reg_TrmB_N"/>
</dbReference>
<sequence length="341" mass="37908">MLEAIGMTPDEERVYRLVVGAFRAEPADIAERLGFGVDDVLEILQSLHTKGLITRVAPHEQRYVPTPPDVAFGPLLLRGQESLEWARNAVAELVEEYRGGARRRDPSQLVEVVSGKAAIRQQAVQLQLNAKFETRWFCRAGHVAMPSSENTEQFEAQARGVRYRVLYERELLEEPGMIESVAAGVRHGEEARSVATLPVRLGIADDSIALCPLVPYGDGVTEPTAALVRESNLLTALIALFESYWERASPLLVDQPDRVETDERFLLSLLVSGVTDKAIATQLQVSQRTVQRRISDLMRRANAHTRMQLAWEVSRRGWLRTQDPGLHEGWRPGSTGAVASG</sequence>
<dbReference type="STRING" id="860235.AOZ06_38455"/>
<dbReference type="KEGG" id="kphy:AOZ06_38455"/>
<name>A0A0N9I725_9PSEU</name>
<dbReference type="InterPro" id="IPR036388">
    <property type="entry name" value="WH-like_DNA-bd_sf"/>
</dbReference>
<dbReference type="Gene3D" id="1.10.10.10">
    <property type="entry name" value="Winged helix-like DNA-binding domain superfamily/Winged helix DNA-binding domain"/>
    <property type="match status" value="2"/>
</dbReference>
<dbReference type="InterPro" id="IPR036390">
    <property type="entry name" value="WH_DNA-bd_sf"/>
</dbReference>
<dbReference type="PANTHER" id="PTHR34293:SF1">
    <property type="entry name" value="HTH-TYPE TRANSCRIPTIONAL REGULATOR TRMBL2"/>
    <property type="match status" value="1"/>
</dbReference>
<dbReference type="EMBL" id="CP012752">
    <property type="protein sequence ID" value="ALG11972.1"/>
    <property type="molecule type" value="Genomic_DNA"/>
</dbReference>
<organism evidence="2 3">
    <name type="scientific">Kibdelosporangium phytohabitans</name>
    <dbReference type="NCBI Taxonomy" id="860235"/>
    <lineage>
        <taxon>Bacteria</taxon>
        <taxon>Bacillati</taxon>
        <taxon>Actinomycetota</taxon>
        <taxon>Actinomycetes</taxon>
        <taxon>Pseudonocardiales</taxon>
        <taxon>Pseudonocardiaceae</taxon>
        <taxon>Kibdelosporangium</taxon>
    </lineage>
</organism>
<evidence type="ECO:0000313" key="2">
    <source>
        <dbReference type="EMBL" id="ALG11972.1"/>
    </source>
</evidence>
<reference evidence="2 3" key="1">
    <citation type="submission" date="2015-07" db="EMBL/GenBank/DDBJ databases">
        <title>Genome sequencing of Kibdelosporangium phytohabitans.</title>
        <authorList>
            <person name="Qin S."/>
            <person name="Xing K."/>
        </authorList>
    </citation>
    <scope>NUCLEOTIDE SEQUENCE [LARGE SCALE GENOMIC DNA]</scope>
    <source>
        <strain evidence="2 3">KLBMP1111</strain>
    </source>
</reference>
<dbReference type="PANTHER" id="PTHR34293">
    <property type="entry name" value="HTH-TYPE TRANSCRIPTIONAL REGULATOR TRMBL2"/>
    <property type="match status" value="1"/>
</dbReference>
<dbReference type="CDD" id="cd06170">
    <property type="entry name" value="LuxR_C_like"/>
    <property type="match status" value="1"/>
</dbReference>
<dbReference type="Pfam" id="PF01978">
    <property type="entry name" value="TrmB"/>
    <property type="match status" value="1"/>
</dbReference>
<accession>A0A0N9I725</accession>
<dbReference type="SMART" id="SM00421">
    <property type="entry name" value="HTH_LUXR"/>
    <property type="match status" value="1"/>
</dbReference>
<gene>
    <name evidence="2" type="ORF">AOZ06_38455</name>
</gene>
<evidence type="ECO:0000259" key="1">
    <source>
        <dbReference type="PROSITE" id="PS50043"/>
    </source>
</evidence>
<dbReference type="Pfam" id="PF00196">
    <property type="entry name" value="GerE"/>
    <property type="match status" value="1"/>
</dbReference>